<dbReference type="Proteomes" id="UP000807353">
    <property type="component" value="Unassembled WGS sequence"/>
</dbReference>
<evidence type="ECO:0000313" key="1">
    <source>
        <dbReference type="EMBL" id="KAF9459080.1"/>
    </source>
</evidence>
<protein>
    <submittedName>
        <fullName evidence="1">Uncharacterized protein</fullName>
    </submittedName>
</protein>
<accession>A0A9P5Y0P1</accession>
<proteinExistence type="predicted"/>
<reference evidence="1" key="1">
    <citation type="submission" date="2020-11" db="EMBL/GenBank/DDBJ databases">
        <authorList>
            <consortium name="DOE Joint Genome Institute"/>
            <person name="Ahrendt S."/>
            <person name="Riley R."/>
            <person name="Andreopoulos W."/>
            <person name="Labutti K."/>
            <person name="Pangilinan J."/>
            <person name="Ruiz-Duenas F.J."/>
            <person name="Barrasa J.M."/>
            <person name="Sanchez-Garcia M."/>
            <person name="Camarero S."/>
            <person name="Miyauchi S."/>
            <person name="Serrano A."/>
            <person name="Linde D."/>
            <person name="Babiker R."/>
            <person name="Drula E."/>
            <person name="Ayuso-Fernandez I."/>
            <person name="Pacheco R."/>
            <person name="Padilla G."/>
            <person name="Ferreira P."/>
            <person name="Barriuso J."/>
            <person name="Kellner H."/>
            <person name="Castanera R."/>
            <person name="Alfaro M."/>
            <person name="Ramirez L."/>
            <person name="Pisabarro A.G."/>
            <person name="Kuo A."/>
            <person name="Tritt A."/>
            <person name="Lipzen A."/>
            <person name="He G."/>
            <person name="Yan M."/>
            <person name="Ng V."/>
            <person name="Cullen D."/>
            <person name="Martin F."/>
            <person name="Rosso M.-N."/>
            <person name="Henrissat B."/>
            <person name="Hibbett D."/>
            <person name="Martinez A.T."/>
            <person name="Grigoriev I.V."/>
        </authorList>
    </citation>
    <scope>NUCLEOTIDE SEQUENCE</scope>
    <source>
        <strain evidence="1">CBS 247.69</strain>
    </source>
</reference>
<dbReference type="OrthoDB" id="2662290at2759"/>
<comment type="caution">
    <text evidence="1">The sequence shown here is derived from an EMBL/GenBank/DDBJ whole genome shotgun (WGS) entry which is preliminary data.</text>
</comment>
<gene>
    <name evidence="1" type="ORF">BDZ94DRAFT_1061902</name>
</gene>
<dbReference type="EMBL" id="MU150324">
    <property type="protein sequence ID" value="KAF9459080.1"/>
    <property type="molecule type" value="Genomic_DNA"/>
</dbReference>
<keyword evidence="2" id="KW-1185">Reference proteome</keyword>
<sequence length="332" mass="37006">MPASHDIYAQQLGDLRRGHPLYYPEPRPEGPVEIGDVGFIKDGAFRRLFNVSQPPDHPSQRFGVPENFVQLDLGAIDTFDAALEPGPLYSKTISTIITDLRTPSEILPADASFQFSCSSNRGTILMLETQMVREEAFQSLPLESYVIKHCLSWHAFARSLGIRIGFGDLMLVMECSKTAAWSSVVYSNSSTEFSLSFSVGMPFTTAGISGSSSVEKIGPVERRRSQNRAVENSVPLPKDHTVFIKAYRMGIRQMYYQSLVSLFMKARNTKSTHQTGEFMGRVGLHSPESSSGNRFLLPTTPEPFSTRPYEPDFNHLIILLASLMEVSEIQLL</sequence>
<dbReference type="AlphaFoldDB" id="A0A9P5Y0P1"/>
<evidence type="ECO:0000313" key="2">
    <source>
        <dbReference type="Proteomes" id="UP000807353"/>
    </source>
</evidence>
<name>A0A9P5Y0P1_9AGAR</name>
<organism evidence="1 2">
    <name type="scientific">Collybia nuda</name>
    <dbReference type="NCBI Taxonomy" id="64659"/>
    <lineage>
        <taxon>Eukaryota</taxon>
        <taxon>Fungi</taxon>
        <taxon>Dikarya</taxon>
        <taxon>Basidiomycota</taxon>
        <taxon>Agaricomycotina</taxon>
        <taxon>Agaricomycetes</taxon>
        <taxon>Agaricomycetidae</taxon>
        <taxon>Agaricales</taxon>
        <taxon>Tricholomatineae</taxon>
        <taxon>Clitocybaceae</taxon>
        <taxon>Collybia</taxon>
    </lineage>
</organism>